<comment type="caution">
    <text evidence="2">The sequence shown here is derived from an EMBL/GenBank/DDBJ whole genome shotgun (WGS) entry which is preliminary data.</text>
</comment>
<gene>
    <name evidence="2" type="ORF">LIER_43832</name>
</gene>
<feature type="transmembrane region" description="Helical" evidence="1">
    <location>
        <begin position="29"/>
        <end position="50"/>
    </location>
</feature>
<dbReference type="Proteomes" id="UP001454036">
    <property type="component" value="Unassembled WGS sequence"/>
</dbReference>
<keyword evidence="3" id="KW-1185">Reference proteome</keyword>
<evidence type="ECO:0000313" key="3">
    <source>
        <dbReference type="Proteomes" id="UP001454036"/>
    </source>
</evidence>
<evidence type="ECO:0000313" key="2">
    <source>
        <dbReference type="EMBL" id="GAA0168969.1"/>
    </source>
</evidence>
<keyword evidence="1" id="KW-0472">Membrane</keyword>
<sequence>MALKNGRLKYPTLDINRVRAAILPVRRSASFWVLGLCMACIAAIFSRFGYMPLWPIIYPRNFSEVAPKTHLSGFRRSLYLVKFSKFSRSYERGVLHVLLIHKYLVISPEGVQNVHQLVACTGVYQLVDFGKRITVHGISLIYAGKVRGHPPCSVWL</sequence>
<evidence type="ECO:0000256" key="1">
    <source>
        <dbReference type="SAM" id="Phobius"/>
    </source>
</evidence>
<dbReference type="EMBL" id="BAABME010039598">
    <property type="protein sequence ID" value="GAA0168969.1"/>
    <property type="molecule type" value="Genomic_DNA"/>
</dbReference>
<accession>A0AAV3QZB8</accession>
<organism evidence="2 3">
    <name type="scientific">Lithospermum erythrorhizon</name>
    <name type="common">Purple gromwell</name>
    <name type="synonym">Lithospermum officinale var. erythrorhizon</name>
    <dbReference type="NCBI Taxonomy" id="34254"/>
    <lineage>
        <taxon>Eukaryota</taxon>
        <taxon>Viridiplantae</taxon>
        <taxon>Streptophyta</taxon>
        <taxon>Embryophyta</taxon>
        <taxon>Tracheophyta</taxon>
        <taxon>Spermatophyta</taxon>
        <taxon>Magnoliopsida</taxon>
        <taxon>eudicotyledons</taxon>
        <taxon>Gunneridae</taxon>
        <taxon>Pentapetalae</taxon>
        <taxon>asterids</taxon>
        <taxon>lamiids</taxon>
        <taxon>Boraginales</taxon>
        <taxon>Boraginaceae</taxon>
        <taxon>Boraginoideae</taxon>
        <taxon>Lithospermeae</taxon>
        <taxon>Lithospermum</taxon>
    </lineage>
</organism>
<keyword evidence="1" id="KW-0812">Transmembrane</keyword>
<reference evidence="2 3" key="1">
    <citation type="submission" date="2024-01" db="EMBL/GenBank/DDBJ databases">
        <title>The complete chloroplast genome sequence of Lithospermum erythrorhizon: insights into the phylogenetic relationship among Boraginaceae species and the maternal lineages of purple gromwells.</title>
        <authorList>
            <person name="Okada T."/>
            <person name="Watanabe K."/>
        </authorList>
    </citation>
    <scope>NUCLEOTIDE SEQUENCE [LARGE SCALE GENOMIC DNA]</scope>
</reference>
<keyword evidence="1" id="KW-1133">Transmembrane helix</keyword>
<protein>
    <submittedName>
        <fullName evidence="2">Uncharacterized protein</fullName>
    </submittedName>
</protein>
<dbReference type="AlphaFoldDB" id="A0AAV3QZB8"/>
<name>A0AAV3QZB8_LITER</name>
<proteinExistence type="predicted"/>